<keyword evidence="1" id="KW-0489">Methyltransferase</keyword>
<evidence type="ECO:0000313" key="2">
    <source>
        <dbReference type="Proteomes" id="UP001164539"/>
    </source>
</evidence>
<organism evidence="1 2">
    <name type="scientific">Melia azedarach</name>
    <name type="common">Chinaberry tree</name>
    <dbReference type="NCBI Taxonomy" id="155640"/>
    <lineage>
        <taxon>Eukaryota</taxon>
        <taxon>Viridiplantae</taxon>
        <taxon>Streptophyta</taxon>
        <taxon>Embryophyta</taxon>
        <taxon>Tracheophyta</taxon>
        <taxon>Spermatophyta</taxon>
        <taxon>Magnoliopsida</taxon>
        <taxon>eudicotyledons</taxon>
        <taxon>Gunneridae</taxon>
        <taxon>Pentapetalae</taxon>
        <taxon>rosids</taxon>
        <taxon>malvids</taxon>
        <taxon>Sapindales</taxon>
        <taxon>Meliaceae</taxon>
        <taxon>Melia</taxon>
    </lineage>
</organism>
<protein>
    <submittedName>
        <fullName evidence="1">S-adenosylmethionine-dependent methyltransferase</fullName>
    </submittedName>
</protein>
<dbReference type="Proteomes" id="UP001164539">
    <property type="component" value="Chromosome 11"/>
</dbReference>
<keyword evidence="1" id="KW-0808">Transferase</keyword>
<comment type="caution">
    <text evidence="1">The sequence shown here is derived from an EMBL/GenBank/DDBJ whole genome shotgun (WGS) entry which is preliminary data.</text>
</comment>
<keyword evidence="2" id="KW-1185">Reference proteome</keyword>
<evidence type="ECO:0000313" key="1">
    <source>
        <dbReference type="EMBL" id="KAJ4707027.1"/>
    </source>
</evidence>
<proteinExistence type="predicted"/>
<gene>
    <name evidence="1" type="ORF">OWV82_020603</name>
</gene>
<accession>A0ACC1X6S4</accession>
<reference evidence="1 2" key="1">
    <citation type="journal article" date="2023" name="Science">
        <title>Complex scaffold remodeling in plant triterpene biosynthesis.</title>
        <authorList>
            <person name="De La Pena R."/>
            <person name="Hodgson H."/>
            <person name="Liu J.C."/>
            <person name="Stephenson M.J."/>
            <person name="Martin A.C."/>
            <person name="Owen C."/>
            <person name="Harkess A."/>
            <person name="Leebens-Mack J."/>
            <person name="Jimenez L.E."/>
            <person name="Osbourn A."/>
            <person name="Sattely E.S."/>
        </authorList>
    </citation>
    <scope>NUCLEOTIDE SEQUENCE [LARGE SCALE GENOMIC DNA]</scope>
    <source>
        <strain evidence="2">cv. JPN11</strain>
        <tissue evidence="1">Leaf</tissue>
    </source>
</reference>
<sequence length="139" mass="15724">MINRLEGVMEAARELVNDAIAKKLGLGGLGFDMNSCTFRIEDLGCSVGPNIFIAVQNIIEAVELKYQVEHQNPSALKFQVLFQDHYDNDFNTFFKTLPPSRKYFAIVVPGSFQGRLFPKSSLHFVHSSYALHWLSSVRK</sequence>
<name>A0ACC1X6S4_MELAZ</name>
<dbReference type="EMBL" id="CM051404">
    <property type="protein sequence ID" value="KAJ4707027.1"/>
    <property type="molecule type" value="Genomic_DNA"/>
</dbReference>